<evidence type="ECO:0000313" key="3">
    <source>
        <dbReference type="Proteomes" id="UP001501676"/>
    </source>
</evidence>
<keyword evidence="1" id="KW-0812">Transmembrane</keyword>
<proteinExistence type="predicted"/>
<reference evidence="3" key="1">
    <citation type="journal article" date="2019" name="Int. J. Syst. Evol. Microbiol.">
        <title>The Global Catalogue of Microorganisms (GCM) 10K type strain sequencing project: providing services to taxonomists for standard genome sequencing and annotation.</title>
        <authorList>
            <consortium name="The Broad Institute Genomics Platform"/>
            <consortium name="The Broad Institute Genome Sequencing Center for Infectious Disease"/>
            <person name="Wu L."/>
            <person name="Ma J."/>
        </authorList>
    </citation>
    <scope>NUCLEOTIDE SEQUENCE [LARGE SCALE GENOMIC DNA]</scope>
    <source>
        <strain evidence="3">JCM 9458</strain>
    </source>
</reference>
<dbReference type="RefSeq" id="WP_345730116.1">
    <property type="nucleotide sequence ID" value="NZ_BAAAYN010000029.1"/>
</dbReference>
<keyword evidence="1" id="KW-1133">Transmembrane helix</keyword>
<gene>
    <name evidence="2" type="ORF">GCM10020369_44620</name>
</gene>
<name>A0ABP6T1Y7_9ACTN</name>
<dbReference type="Proteomes" id="UP001501676">
    <property type="component" value="Unassembled WGS sequence"/>
</dbReference>
<keyword evidence="3" id="KW-1185">Reference proteome</keyword>
<accession>A0ABP6T1Y7</accession>
<feature type="transmembrane region" description="Helical" evidence="1">
    <location>
        <begin position="51"/>
        <end position="72"/>
    </location>
</feature>
<organism evidence="2 3">
    <name type="scientific">Cryptosporangium minutisporangium</name>
    <dbReference type="NCBI Taxonomy" id="113569"/>
    <lineage>
        <taxon>Bacteria</taxon>
        <taxon>Bacillati</taxon>
        <taxon>Actinomycetota</taxon>
        <taxon>Actinomycetes</taxon>
        <taxon>Cryptosporangiales</taxon>
        <taxon>Cryptosporangiaceae</taxon>
        <taxon>Cryptosporangium</taxon>
    </lineage>
</organism>
<evidence type="ECO:0000313" key="2">
    <source>
        <dbReference type="EMBL" id="GAA3390488.1"/>
    </source>
</evidence>
<protein>
    <submittedName>
        <fullName evidence="2">Uncharacterized protein</fullName>
    </submittedName>
</protein>
<comment type="caution">
    <text evidence="2">The sequence shown here is derived from an EMBL/GenBank/DDBJ whole genome shotgun (WGS) entry which is preliminary data.</text>
</comment>
<feature type="transmembrane region" description="Helical" evidence="1">
    <location>
        <begin position="12"/>
        <end position="31"/>
    </location>
</feature>
<feature type="transmembrane region" description="Helical" evidence="1">
    <location>
        <begin position="77"/>
        <end position="96"/>
    </location>
</feature>
<feature type="transmembrane region" description="Helical" evidence="1">
    <location>
        <begin position="102"/>
        <end position="126"/>
    </location>
</feature>
<evidence type="ECO:0000256" key="1">
    <source>
        <dbReference type="SAM" id="Phobius"/>
    </source>
</evidence>
<keyword evidence="1" id="KW-0472">Membrane</keyword>
<sequence length="148" mass="16174">MRTPEWSREYRGELLGALAVAVATAVTWGAWLGWDREIQVFWPTGEVTGPFVAWQVIGCVLCLIAITVVGALMLPPWIPPIALTVTFTAGWTWWVASTDYGFGLWLGGAPLVFVVMAIGSTLISAVTRAVAKSLSRLSARTRREGLRR</sequence>
<dbReference type="EMBL" id="BAAAYN010000029">
    <property type="protein sequence ID" value="GAA3390488.1"/>
    <property type="molecule type" value="Genomic_DNA"/>
</dbReference>